<dbReference type="OrthoDB" id="2111555at2"/>
<evidence type="ECO:0000313" key="3">
    <source>
        <dbReference type="Proteomes" id="UP000249890"/>
    </source>
</evidence>
<name>A0A2Z2KMY7_9BACL</name>
<evidence type="ECO:0000256" key="1">
    <source>
        <dbReference type="SAM" id="SignalP"/>
    </source>
</evidence>
<organism evidence="2 3">
    <name type="scientific">Paenibacillus donghaensis</name>
    <dbReference type="NCBI Taxonomy" id="414771"/>
    <lineage>
        <taxon>Bacteria</taxon>
        <taxon>Bacillati</taxon>
        <taxon>Bacillota</taxon>
        <taxon>Bacilli</taxon>
        <taxon>Bacillales</taxon>
        <taxon>Paenibacillaceae</taxon>
        <taxon>Paenibacillus</taxon>
    </lineage>
</organism>
<protein>
    <recommendedName>
        <fullName evidence="4">Polymer-forming cytoskeletal protein</fullName>
    </recommendedName>
</protein>
<sequence length="188" mass="19430">MKLFRSLLVAGVSVALLSGCGANNENNAAPTTAPAAESAATATPAPDALSAASIVDKAEGFTTAVSEKGTWIVAILNDLTVDTDVVVAGEFHDKGAADGDIYRKLALYTQDADHKITASFTLTAPKVTVQSENFKVQGGTIKGDVYVEANGFSLDKTATIDGNLYFKSEDLKATAVLDGKVTGATEIK</sequence>
<dbReference type="RefSeq" id="WP_087916520.1">
    <property type="nucleotide sequence ID" value="NZ_CP021780.1"/>
</dbReference>
<evidence type="ECO:0000313" key="2">
    <source>
        <dbReference type="EMBL" id="ASA22522.1"/>
    </source>
</evidence>
<keyword evidence="3" id="KW-1185">Reference proteome</keyword>
<feature type="signal peptide" evidence="1">
    <location>
        <begin position="1"/>
        <end position="24"/>
    </location>
</feature>
<feature type="chain" id="PRO_5039103123" description="Polymer-forming cytoskeletal protein" evidence="1">
    <location>
        <begin position="25"/>
        <end position="188"/>
    </location>
</feature>
<dbReference type="KEGG" id="pdh:B9T62_18085"/>
<dbReference type="PROSITE" id="PS51257">
    <property type="entry name" value="PROKAR_LIPOPROTEIN"/>
    <property type="match status" value="1"/>
</dbReference>
<evidence type="ECO:0008006" key="4">
    <source>
        <dbReference type="Google" id="ProtNLM"/>
    </source>
</evidence>
<reference evidence="2 3" key="1">
    <citation type="submission" date="2017-06" db="EMBL/GenBank/DDBJ databases">
        <title>Complete genome sequence of Paenibacillus donghaensis KCTC 13049T isolated from East Sea sediment, South Korea.</title>
        <authorList>
            <person name="Jung B.K."/>
            <person name="Hong S.-J."/>
            <person name="Shin J.-H."/>
        </authorList>
    </citation>
    <scope>NUCLEOTIDE SEQUENCE [LARGE SCALE GENOMIC DNA]</scope>
    <source>
        <strain evidence="2 3">KCTC 13049</strain>
    </source>
</reference>
<keyword evidence="1" id="KW-0732">Signal</keyword>
<accession>A0A2Z2KMY7</accession>
<dbReference type="Proteomes" id="UP000249890">
    <property type="component" value="Chromosome"/>
</dbReference>
<proteinExistence type="predicted"/>
<dbReference type="EMBL" id="CP021780">
    <property type="protein sequence ID" value="ASA22522.1"/>
    <property type="molecule type" value="Genomic_DNA"/>
</dbReference>
<dbReference type="AlphaFoldDB" id="A0A2Z2KMY7"/>
<gene>
    <name evidence="2" type="ORF">B9T62_18085</name>
</gene>